<dbReference type="GO" id="GO:0008260">
    <property type="term" value="F:succinyl-CoA:3-oxo-acid CoA-transferase activity"/>
    <property type="evidence" value="ECO:0007669"/>
    <property type="project" value="UniProtKB-EC"/>
</dbReference>
<feature type="active site" description="5-glutamyl coenzyme A thioester intermediate" evidence="4">
    <location>
        <position position="341"/>
    </location>
</feature>
<comment type="similarity">
    <text evidence="1 3">Belongs to the 3-oxoacid CoA-transferase family.</text>
</comment>
<comment type="function">
    <text evidence="3">Key enzyme for ketone body catabolism. Transfers the CoA moiety from succinate to acetoacetate. Formation of the enzyme-CoA intermediate proceeds via an unstable anhydride species formed between the carboxylate groups of the enzyme and substrate.</text>
</comment>
<dbReference type="EMBL" id="CP144057">
    <property type="protein sequence ID" value="WWD19967.1"/>
    <property type="molecule type" value="Genomic_DNA"/>
</dbReference>
<dbReference type="InterPro" id="IPR037171">
    <property type="entry name" value="NagB/RpiA_transferase-like"/>
</dbReference>
<evidence type="ECO:0000313" key="5">
    <source>
        <dbReference type="EMBL" id="WWD19967.1"/>
    </source>
</evidence>
<keyword evidence="6" id="KW-1185">Reference proteome</keyword>
<dbReference type="NCBIfam" id="TIGR02429">
    <property type="entry name" value="pcaI_scoA_fam"/>
    <property type="match status" value="1"/>
</dbReference>
<dbReference type="SMART" id="SM00882">
    <property type="entry name" value="CoA_trans"/>
    <property type="match status" value="2"/>
</dbReference>
<keyword evidence="3" id="KW-0496">Mitochondrion</keyword>
<reference evidence="5" key="1">
    <citation type="submission" date="2017-08" db="EMBL/GenBank/DDBJ databases">
        <authorList>
            <person name="Cuomo C."/>
            <person name="Billmyre B."/>
            <person name="Heitman J."/>
        </authorList>
    </citation>
    <scope>NUCLEOTIDE SEQUENCE</scope>
    <source>
        <strain evidence="5">CBS 12478</strain>
    </source>
</reference>
<protein>
    <recommendedName>
        <fullName evidence="3">Succinyl-CoA:3-ketoacid-coenzyme A transferase</fullName>
        <ecNumber evidence="3">2.8.3.5</ecNumber>
    </recommendedName>
</protein>
<dbReference type="RefSeq" id="XP_065823571.1">
    <property type="nucleotide sequence ID" value="XM_065967499.1"/>
</dbReference>
<dbReference type="GO" id="GO:0046952">
    <property type="term" value="P:ketone body catabolic process"/>
    <property type="evidence" value="ECO:0007669"/>
    <property type="project" value="InterPro"/>
</dbReference>
<evidence type="ECO:0000256" key="1">
    <source>
        <dbReference type="ARBA" id="ARBA00007154"/>
    </source>
</evidence>
<evidence type="ECO:0000313" key="6">
    <source>
        <dbReference type="Proteomes" id="UP000322225"/>
    </source>
</evidence>
<dbReference type="InterPro" id="IPR004165">
    <property type="entry name" value="CoA_trans_fam_I"/>
</dbReference>
<proteinExistence type="inferred from homology"/>
<evidence type="ECO:0000256" key="3">
    <source>
        <dbReference type="PIRNR" id="PIRNR000858"/>
    </source>
</evidence>
<accession>A0AAJ8LL97</accession>
<reference evidence="5" key="2">
    <citation type="submission" date="2024-01" db="EMBL/GenBank/DDBJ databases">
        <title>Comparative genomics of Cryptococcus and Kwoniella reveals pathogenesis evolution and contrasting modes of karyotype evolution via chromosome fusion or intercentromeric recombination.</title>
        <authorList>
            <person name="Coelho M.A."/>
            <person name="David-Palma M."/>
            <person name="Shea T."/>
            <person name="Bowers K."/>
            <person name="McGinley-Smith S."/>
            <person name="Mohammad A.W."/>
            <person name="Gnirke A."/>
            <person name="Yurkov A.M."/>
            <person name="Nowrousian M."/>
            <person name="Sun S."/>
            <person name="Cuomo C.A."/>
            <person name="Heitman J."/>
        </authorList>
    </citation>
    <scope>NUCLEOTIDE SEQUENCE</scope>
    <source>
        <strain evidence="5">CBS 12478</strain>
    </source>
</reference>
<sequence length="516" mass="55314">MSVCSLLHKQATIMLRSYLRSSLRRAYSTRSTQKVYPSAAEAVSVVKSGDVLLGGGFGLCGLPNTLFRALADRKEAVRGLTAVSNNAGAGGRTVGMGMLLEAGQISKLIASYLGTNKVLERMYLTGKLDLELTPQGTLAERVRAGAAGIPAFYTRTGSNTPVEFGDVPMRNDVNGQPSAFPSPREARSFKGKKFIMEEAIQGDVAFIRAWKVDRAGNAVFRYTANNFSAAMARNARITIVEEIVPVGTLDPMYVHLPGIYVDRIVKAATGSEIEFTTLRPDSTVSSKSDEVYDPTRAKREMIARRAAQELQDGFYVNLGIGIPTLIPSFLPKGRHVWLQSENGILGMGPLPSKDEVDADIINAGKETVTLLPGSSTFDSVESFGMIRGGHMDVSVLGAMEVSAAGDLANWIIPGKLVKGMGGAMDLTSAPDDTKIIVLTDHCDKKGRSKIVEKCSLPLTGARCVSLIITDLAVFDVDREQGVLTLKELMPGVTLEEVQAKTSAPFLVADPLIQVAV</sequence>
<comment type="pathway">
    <text evidence="3">Ketone metabolism; succinyl-CoA degradation; acetoacetyl-CoA from succinyl-CoA: step 1/1.</text>
</comment>
<dbReference type="InterPro" id="IPR012792">
    <property type="entry name" value="3-oxoacid_CoA-transf_A"/>
</dbReference>
<dbReference type="KEGG" id="ksn:43589460"/>
<dbReference type="InterPro" id="IPR014388">
    <property type="entry name" value="3-oxoacid_CoA-transferase"/>
</dbReference>
<dbReference type="GeneID" id="43589460"/>
<comment type="catalytic activity">
    <reaction evidence="3">
        <text>a 3-oxo acid + succinyl-CoA = a 3-oxoacyl-CoA + succinate</text>
        <dbReference type="Rhea" id="RHEA:24564"/>
        <dbReference type="ChEBI" id="CHEBI:30031"/>
        <dbReference type="ChEBI" id="CHEBI:35973"/>
        <dbReference type="ChEBI" id="CHEBI:57292"/>
        <dbReference type="ChEBI" id="CHEBI:90726"/>
        <dbReference type="EC" id="2.8.3.5"/>
    </reaction>
</comment>
<dbReference type="PROSITE" id="PS01274">
    <property type="entry name" value="COA_TRANSF_2"/>
    <property type="match status" value="1"/>
</dbReference>
<name>A0AAJ8LL97_9TREE</name>
<dbReference type="FunFam" id="3.40.1080.10:FF:000001">
    <property type="entry name" value="Succinyl-coa:3-ketoacid-coenzyme a transferase subunit b"/>
    <property type="match status" value="1"/>
</dbReference>
<evidence type="ECO:0000256" key="2">
    <source>
        <dbReference type="ARBA" id="ARBA00022679"/>
    </source>
</evidence>
<gene>
    <name evidence="5" type="ORF">CI109_104440</name>
</gene>
<evidence type="ECO:0000256" key="4">
    <source>
        <dbReference type="PIRSR" id="PIRSR000858-1"/>
    </source>
</evidence>
<dbReference type="PANTHER" id="PTHR13707">
    <property type="entry name" value="KETOACID-COENZYME A TRANSFERASE"/>
    <property type="match status" value="1"/>
</dbReference>
<dbReference type="PANTHER" id="PTHR13707:SF60">
    <property type="entry name" value="ACETATE COA-TRANSFERASE SUBUNIT ALPHA"/>
    <property type="match status" value="1"/>
</dbReference>
<dbReference type="AlphaFoldDB" id="A0AAJ8LL97"/>
<dbReference type="EC" id="2.8.3.5" evidence="3"/>
<keyword evidence="2 3" id="KW-0808">Transferase</keyword>
<dbReference type="Gene3D" id="3.40.1080.10">
    <property type="entry name" value="Glutaconate Coenzyme A-transferase"/>
    <property type="match status" value="2"/>
</dbReference>
<dbReference type="Pfam" id="PF01144">
    <property type="entry name" value="CoA_trans"/>
    <property type="match status" value="2"/>
</dbReference>
<dbReference type="SUPFAM" id="SSF100950">
    <property type="entry name" value="NagB/RpiA/CoA transferase-like"/>
    <property type="match status" value="2"/>
</dbReference>
<dbReference type="PIRSF" id="PIRSF000858">
    <property type="entry name" value="SCOT-t"/>
    <property type="match status" value="1"/>
</dbReference>
<dbReference type="InterPro" id="IPR004164">
    <property type="entry name" value="CoA_transf_AS"/>
</dbReference>
<dbReference type="Proteomes" id="UP000322225">
    <property type="component" value="Chromosome 7"/>
</dbReference>
<dbReference type="InterPro" id="IPR012791">
    <property type="entry name" value="3-oxoacid_CoA-transf_B"/>
</dbReference>
<organism evidence="5 6">
    <name type="scientific">Kwoniella shandongensis</name>
    <dbReference type="NCBI Taxonomy" id="1734106"/>
    <lineage>
        <taxon>Eukaryota</taxon>
        <taxon>Fungi</taxon>
        <taxon>Dikarya</taxon>
        <taxon>Basidiomycota</taxon>
        <taxon>Agaricomycotina</taxon>
        <taxon>Tremellomycetes</taxon>
        <taxon>Tremellales</taxon>
        <taxon>Cryptococcaceae</taxon>
        <taxon>Kwoniella</taxon>
    </lineage>
</organism>
<dbReference type="NCBIfam" id="TIGR02428">
    <property type="entry name" value="pcaJ_scoB_fam"/>
    <property type="match status" value="1"/>
</dbReference>